<reference evidence="2" key="1">
    <citation type="submission" date="2014-11" db="EMBL/GenBank/DDBJ databases">
        <authorList>
            <person name="Otto D Thomas"/>
            <person name="Naeem Raeece"/>
        </authorList>
    </citation>
    <scope>NUCLEOTIDE SEQUENCE</scope>
</reference>
<feature type="region of interest" description="Disordered" evidence="1">
    <location>
        <begin position="168"/>
        <end position="198"/>
    </location>
</feature>
<feature type="compositionally biased region" description="Basic and acidic residues" evidence="1">
    <location>
        <begin position="183"/>
        <end position="198"/>
    </location>
</feature>
<proteinExistence type="predicted"/>
<accession>A0A0G4I693</accession>
<dbReference type="VEuPathDB" id="CryptoDB:Cvel_11346"/>
<name>A0A0G4I693_9ALVE</name>
<gene>
    <name evidence="2" type="ORF">Cvel_11346</name>
</gene>
<dbReference type="AlphaFoldDB" id="A0A0G4I693"/>
<protein>
    <submittedName>
        <fullName evidence="2">Uncharacterized protein</fullName>
    </submittedName>
</protein>
<sequence>YDYSELEKNATDSLTKKEFEGLFNYKAAEELFSFKGFGNFSSFEKVLDEIKLPSLYSYSGEKGNKTEEGMMGMSASSANKTDIEIEEPKNKTEAKGFFDFSGLDLKDFGLKGFESSLKGLDVEEFKSIGDLKGLFDVEHDKNGTKKQLPLPDFEVSKMTFEYEKELPSSEKNYTASGKNSTVTDEKDGEEKKGFFGLW</sequence>
<evidence type="ECO:0000313" key="2">
    <source>
        <dbReference type="EMBL" id="CEM52553.1"/>
    </source>
</evidence>
<organism evidence="2">
    <name type="scientific">Chromera velia CCMP2878</name>
    <dbReference type="NCBI Taxonomy" id="1169474"/>
    <lineage>
        <taxon>Eukaryota</taxon>
        <taxon>Sar</taxon>
        <taxon>Alveolata</taxon>
        <taxon>Colpodellida</taxon>
        <taxon>Chromeraceae</taxon>
        <taxon>Chromera</taxon>
    </lineage>
</organism>
<feature type="non-terminal residue" evidence="2">
    <location>
        <position position="1"/>
    </location>
</feature>
<feature type="compositionally biased region" description="Polar residues" evidence="1">
    <location>
        <begin position="169"/>
        <end position="182"/>
    </location>
</feature>
<evidence type="ECO:0000256" key="1">
    <source>
        <dbReference type="SAM" id="MobiDB-lite"/>
    </source>
</evidence>
<dbReference type="EMBL" id="CDMZ01005282">
    <property type="protein sequence ID" value="CEM52553.1"/>
    <property type="molecule type" value="Genomic_DNA"/>
</dbReference>